<gene>
    <name evidence="2" type="ORF">ELH03_33890</name>
</gene>
<keyword evidence="1" id="KW-0812">Transmembrane</keyword>
<geneLocation type="plasmid" evidence="2">
    <name>pSM51_Rh08</name>
</geneLocation>
<dbReference type="RefSeq" id="WP_130806962.1">
    <property type="nucleotide sequence ID" value="NZ_SILG01000005.1"/>
</dbReference>
<organism evidence="2 3">
    <name type="scientific">Rhizobium beringeri</name>
    <dbReference type="NCBI Taxonomy" id="3019934"/>
    <lineage>
        <taxon>Bacteria</taxon>
        <taxon>Pseudomonadati</taxon>
        <taxon>Pseudomonadota</taxon>
        <taxon>Alphaproteobacteria</taxon>
        <taxon>Hyphomicrobiales</taxon>
        <taxon>Rhizobiaceae</taxon>
        <taxon>Rhizobium/Agrobacterium group</taxon>
        <taxon>Rhizobium</taxon>
    </lineage>
</organism>
<accession>A0ABY1XK33</accession>
<reference evidence="2 3" key="1">
    <citation type="submission" date="2019-02" db="EMBL/GenBank/DDBJ databases">
        <title>The genomic architecture of introgression among sibling species of bacteria.</title>
        <authorList>
            <person name="Cavassim M.I.A."/>
            <person name="Moeskjaer S."/>
            <person name="Moslemi C."/>
            <person name="Fields B."/>
            <person name="Bachmann A."/>
            <person name="Vilhjalmsson B."/>
            <person name="Schierup M.H."/>
            <person name="Young J.P.W."/>
            <person name="Andersen S.U."/>
        </authorList>
    </citation>
    <scope>NUCLEOTIDE SEQUENCE [LARGE SCALE GENOMIC DNA]</scope>
    <source>
        <strain evidence="2 3">SM51</strain>
        <plasmid evidence="2">pSM51_Rh08</plasmid>
    </source>
</reference>
<keyword evidence="3" id="KW-1185">Reference proteome</keyword>
<evidence type="ECO:0000256" key="1">
    <source>
        <dbReference type="SAM" id="Phobius"/>
    </source>
</evidence>
<feature type="transmembrane region" description="Helical" evidence="1">
    <location>
        <begin position="63"/>
        <end position="84"/>
    </location>
</feature>
<evidence type="ECO:0008006" key="4">
    <source>
        <dbReference type="Google" id="ProtNLM"/>
    </source>
</evidence>
<dbReference type="Proteomes" id="UP000291302">
    <property type="component" value="Unassembled WGS sequence"/>
</dbReference>
<evidence type="ECO:0000313" key="2">
    <source>
        <dbReference type="EMBL" id="TBE59142.1"/>
    </source>
</evidence>
<keyword evidence="1" id="KW-0472">Membrane</keyword>
<protein>
    <recommendedName>
        <fullName evidence="4">Transmembrane protein</fullName>
    </recommendedName>
</protein>
<feature type="transmembrane region" description="Helical" evidence="1">
    <location>
        <begin position="6"/>
        <end position="23"/>
    </location>
</feature>
<dbReference type="EMBL" id="SILG01000005">
    <property type="protein sequence ID" value="TBE59142.1"/>
    <property type="molecule type" value="Genomic_DNA"/>
</dbReference>
<keyword evidence="1" id="KW-1133">Transmembrane helix</keyword>
<name>A0ABY1XK33_9HYPH</name>
<sequence>MANFYAGFGWFIVLAVSVGIALWSGKTLWPRTVGVVFREFDRFNASHRIDYEAPKRKMTVGKLLARGFLFIFFIASAVGIFYGAKNLWPYIYTPSEVDF</sequence>
<proteinExistence type="predicted"/>
<keyword evidence="2" id="KW-0614">Plasmid</keyword>
<evidence type="ECO:0000313" key="3">
    <source>
        <dbReference type="Proteomes" id="UP000291302"/>
    </source>
</evidence>
<comment type="caution">
    <text evidence="2">The sequence shown here is derived from an EMBL/GenBank/DDBJ whole genome shotgun (WGS) entry which is preliminary data.</text>
</comment>